<dbReference type="PROSITE" id="PS51257">
    <property type="entry name" value="PROKAR_LIPOPROTEIN"/>
    <property type="match status" value="1"/>
</dbReference>
<protein>
    <submittedName>
        <fullName evidence="2">Uncharacterized protein</fullName>
    </submittedName>
</protein>
<dbReference type="RefSeq" id="WP_377481820.1">
    <property type="nucleotide sequence ID" value="NZ_JBHLTN010000014.1"/>
</dbReference>
<comment type="caution">
    <text evidence="2">The sequence shown here is derived from an EMBL/GenBank/DDBJ whole genome shotgun (WGS) entry which is preliminary data.</text>
</comment>
<evidence type="ECO:0000313" key="2">
    <source>
        <dbReference type="EMBL" id="MFC0592467.1"/>
    </source>
</evidence>
<feature type="chain" id="PRO_5046948731" evidence="1">
    <location>
        <begin position="19"/>
        <end position="163"/>
    </location>
</feature>
<gene>
    <name evidence="2" type="ORF">ACFFGG_07860</name>
</gene>
<evidence type="ECO:0000256" key="1">
    <source>
        <dbReference type="SAM" id="SignalP"/>
    </source>
</evidence>
<feature type="signal peptide" evidence="1">
    <location>
        <begin position="1"/>
        <end position="18"/>
    </location>
</feature>
<accession>A0ABV6PSV4</accession>
<dbReference type="EMBL" id="JBHLTN010000014">
    <property type="protein sequence ID" value="MFC0592467.1"/>
    <property type="molecule type" value="Genomic_DNA"/>
</dbReference>
<dbReference type="Proteomes" id="UP001589834">
    <property type="component" value="Unassembled WGS sequence"/>
</dbReference>
<proteinExistence type="predicted"/>
<keyword evidence="1" id="KW-0732">Signal</keyword>
<evidence type="ECO:0000313" key="3">
    <source>
        <dbReference type="Proteomes" id="UP001589834"/>
    </source>
</evidence>
<organism evidence="2 3">
    <name type="scientific">Ottowia pentelensis</name>
    <dbReference type="NCBI Taxonomy" id="511108"/>
    <lineage>
        <taxon>Bacteria</taxon>
        <taxon>Pseudomonadati</taxon>
        <taxon>Pseudomonadota</taxon>
        <taxon>Betaproteobacteria</taxon>
        <taxon>Burkholderiales</taxon>
        <taxon>Comamonadaceae</taxon>
        <taxon>Ottowia</taxon>
    </lineage>
</organism>
<sequence length="163" mass="17296">MTRSTLVLIAACALSACATGQFNSKPGAPATAPASTVNPACPDLARWGAPQLYGSWSFELSALGQRGRMQLRQHPDFAASLRGELDYGGGQRSIASGDLEAGEFNLDESRDGKSLYAFWTGNLVPASCGREITGTWEQVPHAGQPALKSPFVLRRVGGEGSRW</sequence>
<keyword evidence="3" id="KW-1185">Reference proteome</keyword>
<reference evidence="2 3" key="1">
    <citation type="submission" date="2024-09" db="EMBL/GenBank/DDBJ databases">
        <authorList>
            <person name="Sun Q."/>
            <person name="Mori K."/>
        </authorList>
    </citation>
    <scope>NUCLEOTIDE SEQUENCE [LARGE SCALE GENOMIC DNA]</scope>
    <source>
        <strain evidence="2 3">NCAIM B.02336</strain>
    </source>
</reference>
<name>A0ABV6PSV4_9BURK</name>